<name>L5LGF3_MYODS</name>
<dbReference type="AlphaFoldDB" id="L5LGF3"/>
<proteinExistence type="predicted"/>
<evidence type="ECO:0000256" key="1">
    <source>
        <dbReference type="SAM" id="MobiDB-lite"/>
    </source>
</evidence>
<reference evidence="3" key="1">
    <citation type="journal article" date="2013" name="Science">
        <title>Comparative analysis of bat genomes provides insight into the evolution of flight and immunity.</title>
        <authorList>
            <person name="Zhang G."/>
            <person name="Cowled C."/>
            <person name="Shi Z."/>
            <person name="Huang Z."/>
            <person name="Bishop-Lilly K.A."/>
            <person name="Fang X."/>
            <person name="Wynne J.W."/>
            <person name="Xiong Z."/>
            <person name="Baker M.L."/>
            <person name="Zhao W."/>
            <person name="Tachedjian M."/>
            <person name="Zhu Y."/>
            <person name="Zhou P."/>
            <person name="Jiang X."/>
            <person name="Ng J."/>
            <person name="Yang L."/>
            <person name="Wu L."/>
            <person name="Xiao J."/>
            <person name="Feng Y."/>
            <person name="Chen Y."/>
            <person name="Sun X."/>
            <person name="Zhang Y."/>
            <person name="Marsh G.A."/>
            <person name="Crameri G."/>
            <person name="Broder C.C."/>
            <person name="Frey K.G."/>
            <person name="Wang L.F."/>
            <person name="Wang J."/>
        </authorList>
    </citation>
    <scope>NUCLEOTIDE SEQUENCE [LARGE SCALE GENOMIC DNA]</scope>
</reference>
<keyword evidence="3" id="KW-1185">Reference proteome</keyword>
<sequence length="101" mass="10792">MFLEVAVQVGVWEETPGWNMRDQGAGVGSLGPAPIEIGDGAELTADFLYDEVHPKQHAFKQAFAKPKAGRWTVGPPAARSSPPPSLPSGLRGRVALGWEGW</sequence>
<dbReference type="EMBL" id="KB112367">
    <property type="protein sequence ID" value="ELK25080.1"/>
    <property type="molecule type" value="Genomic_DNA"/>
</dbReference>
<organism evidence="2 3">
    <name type="scientific">Myotis davidii</name>
    <name type="common">David's myotis</name>
    <dbReference type="NCBI Taxonomy" id="225400"/>
    <lineage>
        <taxon>Eukaryota</taxon>
        <taxon>Metazoa</taxon>
        <taxon>Chordata</taxon>
        <taxon>Craniata</taxon>
        <taxon>Vertebrata</taxon>
        <taxon>Euteleostomi</taxon>
        <taxon>Mammalia</taxon>
        <taxon>Eutheria</taxon>
        <taxon>Laurasiatheria</taxon>
        <taxon>Chiroptera</taxon>
        <taxon>Yangochiroptera</taxon>
        <taxon>Vespertilionidae</taxon>
        <taxon>Myotis</taxon>
    </lineage>
</organism>
<feature type="region of interest" description="Disordered" evidence="1">
    <location>
        <begin position="70"/>
        <end position="91"/>
    </location>
</feature>
<evidence type="ECO:0000313" key="3">
    <source>
        <dbReference type="Proteomes" id="UP000010556"/>
    </source>
</evidence>
<gene>
    <name evidence="2" type="ORF">MDA_GLEAN10023242</name>
</gene>
<accession>L5LGF3</accession>
<evidence type="ECO:0000313" key="2">
    <source>
        <dbReference type="EMBL" id="ELK25080.1"/>
    </source>
</evidence>
<dbReference type="Proteomes" id="UP000010556">
    <property type="component" value="Unassembled WGS sequence"/>
</dbReference>
<protein>
    <submittedName>
        <fullName evidence="2">Twinfilin-2</fullName>
    </submittedName>
</protein>